<gene>
    <name evidence="3" type="ORF">B0I36DRAFT_324083</name>
</gene>
<feature type="compositionally biased region" description="Basic and acidic residues" evidence="1">
    <location>
        <begin position="163"/>
        <end position="172"/>
    </location>
</feature>
<protein>
    <submittedName>
        <fullName evidence="3">Uncharacterized protein</fullName>
    </submittedName>
</protein>
<sequence length="362" mass="38326">MTAAAVAPSPSPEYTGSAATGPMRGSRMTLDDDHDNDIEDAGGTRPVVPVPAPVPATATTTGPAVPTAALPSVYPGVKPATTTVQERVIELRDAVKGRLEAMAGNGAAEGGVLGGDRRGYVRMRMEIADEETGLLSLGRSPALSTEACDQDSVGGGGGAGGRLSRDSGRDLEGEGDSGVGGGHVHGHDDAPAAERKILARDLAVLREHLEACRVASERAGPTVRRRCLIFGLIGFLGMVVFTSPTGGLGWLFIPYALSLMVAMGSCDFYLKTKARAWGIRRDIEIVEDALGKVAHGTVGQIDARHFGGAGEGVWAESSTRAALFDACVCCRRGWWRRVRLRWTDVVGRWDEARRYRAWFGCR</sequence>
<feature type="transmembrane region" description="Helical" evidence="2">
    <location>
        <begin position="227"/>
        <end position="246"/>
    </location>
</feature>
<dbReference type="AlphaFoldDB" id="A0A9P8Y741"/>
<name>A0A9P8Y741_9PEZI</name>
<comment type="caution">
    <text evidence="3">The sequence shown here is derived from an EMBL/GenBank/DDBJ whole genome shotgun (WGS) entry which is preliminary data.</text>
</comment>
<dbReference type="GeneID" id="70183601"/>
<dbReference type="EMBL" id="JAGTJQ010000005">
    <property type="protein sequence ID" value="KAH7031526.1"/>
    <property type="molecule type" value="Genomic_DNA"/>
</dbReference>
<feature type="region of interest" description="Disordered" evidence="1">
    <location>
        <begin position="145"/>
        <end position="186"/>
    </location>
</feature>
<keyword evidence="2" id="KW-0812">Transmembrane</keyword>
<feature type="transmembrane region" description="Helical" evidence="2">
    <location>
        <begin position="252"/>
        <end position="270"/>
    </location>
</feature>
<evidence type="ECO:0000256" key="1">
    <source>
        <dbReference type="SAM" id="MobiDB-lite"/>
    </source>
</evidence>
<evidence type="ECO:0000256" key="2">
    <source>
        <dbReference type="SAM" id="Phobius"/>
    </source>
</evidence>
<keyword evidence="2" id="KW-1133">Transmembrane helix</keyword>
<reference evidence="3" key="1">
    <citation type="journal article" date="2021" name="Nat. Commun.">
        <title>Genetic determinants of endophytism in the Arabidopsis root mycobiome.</title>
        <authorList>
            <person name="Mesny F."/>
            <person name="Miyauchi S."/>
            <person name="Thiergart T."/>
            <person name="Pickel B."/>
            <person name="Atanasova L."/>
            <person name="Karlsson M."/>
            <person name="Huettel B."/>
            <person name="Barry K.W."/>
            <person name="Haridas S."/>
            <person name="Chen C."/>
            <person name="Bauer D."/>
            <person name="Andreopoulos W."/>
            <person name="Pangilinan J."/>
            <person name="LaButti K."/>
            <person name="Riley R."/>
            <person name="Lipzen A."/>
            <person name="Clum A."/>
            <person name="Drula E."/>
            <person name="Henrissat B."/>
            <person name="Kohler A."/>
            <person name="Grigoriev I.V."/>
            <person name="Martin F.M."/>
            <person name="Hacquard S."/>
        </authorList>
    </citation>
    <scope>NUCLEOTIDE SEQUENCE</scope>
    <source>
        <strain evidence="3">MPI-CAGE-CH-0230</strain>
    </source>
</reference>
<evidence type="ECO:0000313" key="4">
    <source>
        <dbReference type="Proteomes" id="UP000756346"/>
    </source>
</evidence>
<proteinExistence type="predicted"/>
<keyword evidence="4" id="KW-1185">Reference proteome</keyword>
<dbReference type="RefSeq" id="XP_046013206.1">
    <property type="nucleotide sequence ID" value="XM_046154055.1"/>
</dbReference>
<feature type="region of interest" description="Disordered" evidence="1">
    <location>
        <begin position="1"/>
        <end position="50"/>
    </location>
</feature>
<accession>A0A9P8Y741</accession>
<evidence type="ECO:0000313" key="3">
    <source>
        <dbReference type="EMBL" id="KAH7031526.1"/>
    </source>
</evidence>
<keyword evidence="2" id="KW-0472">Membrane</keyword>
<organism evidence="3 4">
    <name type="scientific">Microdochium trichocladiopsis</name>
    <dbReference type="NCBI Taxonomy" id="1682393"/>
    <lineage>
        <taxon>Eukaryota</taxon>
        <taxon>Fungi</taxon>
        <taxon>Dikarya</taxon>
        <taxon>Ascomycota</taxon>
        <taxon>Pezizomycotina</taxon>
        <taxon>Sordariomycetes</taxon>
        <taxon>Xylariomycetidae</taxon>
        <taxon>Xylariales</taxon>
        <taxon>Microdochiaceae</taxon>
        <taxon>Microdochium</taxon>
    </lineage>
</organism>
<dbReference type="Proteomes" id="UP000756346">
    <property type="component" value="Unassembled WGS sequence"/>
</dbReference>